<accession>A0A1Y6CCQ8</accession>
<sequence>MSKAKAKKSALRQIKRRKKRLEHSKTASLNGFAYEVLTRDDVATEHKKAFRTLLNQTSVRLKSSDPDEDYKEAISLIEQAFTMEPKKISCGPQCSACCHQRVDILSMEEERIWQAVEDRQLVINQSRLDRQTASKGDWSQLEYTDRACVFLDEAHNCQIYDQRPLVCRRYYVLSEPKFCKTGDRGLIDYSSNFPCDTFLSALMNKYPSQSITSFVQKKLKS</sequence>
<name>A0A1Y6CCQ8_9BACT</name>
<dbReference type="PANTHER" id="PTHR35866:SF1">
    <property type="entry name" value="YKGJ FAMILY CYSTEINE CLUSTER PROTEIN"/>
    <property type="match status" value="1"/>
</dbReference>
<dbReference type="PANTHER" id="PTHR35866">
    <property type="entry name" value="PUTATIVE-RELATED"/>
    <property type="match status" value="1"/>
</dbReference>
<feature type="compositionally biased region" description="Basic residues" evidence="1">
    <location>
        <begin position="1"/>
        <end position="22"/>
    </location>
</feature>
<protein>
    <submittedName>
        <fullName evidence="2">Putative zinc-or iron-chelating domain-containing protein</fullName>
    </submittedName>
</protein>
<dbReference type="EMBL" id="FWZT01000018">
    <property type="protein sequence ID" value="SMF57148.1"/>
    <property type="molecule type" value="Genomic_DNA"/>
</dbReference>
<reference evidence="3" key="1">
    <citation type="submission" date="2017-04" db="EMBL/GenBank/DDBJ databases">
        <authorList>
            <person name="Varghese N."/>
            <person name="Submissions S."/>
        </authorList>
    </citation>
    <scope>NUCLEOTIDE SEQUENCE [LARGE SCALE GENOMIC DNA]</scope>
    <source>
        <strain evidence="3">RKEM611</strain>
    </source>
</reference>
<dbReference type="InterPro" id="IPR005358">
    <property type="entry name" value="Puta_zinc/iron-chelating_dom"/>
</dbReference>
<evidence type="ECO:0000313" key="2">
    <source>
        <dbReference type="EMBL" id="SMF57148.1"/>
    </source>
</evidence>
<dbReference type="STRING" id="1513793.SAMN06296036_11898"/>
<dbReference type="AlphaFoldDB" id="A0A1Y6CCQ8"/>
<dbReference type="Proteomes" id="UP000192907">
    <property type="component" value="Unassembled WGS sequence"/>
</dbReference>
<keyword evidence="3" id="KW-1185">Reference proteome</keyword>
<proteinExistence type="predicted"/>
<organism evidence="2 3">
    <name type="scientific">Pseudobacteriovorax antillogorgiicola</name>
    <dbReference type="NCBI Taxonomy" id="1513793"/>
    <lineage>
        <taxon>Bacteria</taxon>
        <taxon>Pseudomonadati</taxon>
        <taxon>Bdellovibrionota</taxon>
        <taxon>Oligoflexia</taxon>
        <taxon>Oligoflexales</taxon>
        <taxon>Pseudobacteriovoracaceae</taxon>
        <taxon>Pseudobacteriovorax</taxon>
    </lineage>
</organism>
<gene>
    <name evidence="2" type="ORF">SAMN06296036_11898</name>
</gene>
<dbReference type="RefSeq" id="WP_159455534.1">
    <property type="nucleotide sequence ID" value="NZ_FWZT01000018.1"/>
</dbReference>
<evidence type="ECO:0000256" key="1">
    <source>
        <dbReference type="SAM" id="MobiDB-lite"/>
    </source>
</evidence>
<dbReference type="Pfam" id="PF03692">
    <property type="entry name" value="CxxCxxCC"/>
    <property type="match status" value="1"/>
</dbReference>
<feature type="region of interest" description="Disordered" evidence="1">
    <location>
        <begin position="1"/>
        <end position="24"/>
    </location>
</feature>
<evidence type="ECO:0000313" key="3">
    <source>
        <dbReference type="Proteomes" id="UP000192907"/>
    </source>
</evidence>